<dbReference type="SUPFAM" id="SSF54909">
    <property type="entry name" value="Dimeric alpha+beta barrel"/>
    <property type="match status" value="1"/>
</dbReference>
<organism evidence="2 3">
    <name type="scientific">Frankia torreyi</name>
    <dbReference type="NCBI Taxonomy" id="1856"/>
    <lineage>
        <taxon>Bacteria</taxon>
        <taxon>Bacillati</taxon>
        <taxon>Actinomycetota</taxon>
        <taxon>Actinomycetes</taxon>
        <taxon>Frankiales</taxon>
        <taxon>Frankiaceae</taxon>
        <taxon>Frankia</taxon>
    </lineage>
</organism>
<dbReference type="OrthoDB" id="9809695at2"/>
<dbReference type="Proteomes" id="UP000032545">
    <property type="component" value="Unassembled WGS sequence"/>
</dbReference>
<dbReference type="EMBL" id="JYFN01000066">
    <property type="protein sequence ID" value="KJE20236.1"/>
    <property type="molecule type" value="Genomic_DNA"/>
</dbReference>
<name>A0A0D8B7U3_9ACTN</name>
<gene>
    <name evidence="2" type="ORF">FF36_05458</name>
</gene>
<dbReference type="InterPro" id="IPR011008">
    <property type="entry name" value="Dimeric_a/b-barrel"/>
</dbReference>
<feature type="domain" description="NIPSNAP" evidence="1">
    <location>
        <begin position="3"/>
        <end position="105"/>
    </location>
</feature>
<reference evidence="2 3" key="2">
    <citation type="journal article" date="2016" name="Genome Announc.">
        <title>Permanent Draft Genome Sequences for Two Variants of Frankia sp. Strain CpI1, the First Frankia Strain Isolated from Root Nodules of Comptonia peregrina.</title>
        <authorList>
            <person name="Oshone R."/>
            <person name="Hurst S.G.IV."/>
            <person name="Abebe-Akele F."/>
            <person name="Simpson S."/>
            <person name="Morris K."/>
            <person name="Thomas W.K."/>
            <person name="Tisa L.S."/>
        </authorList>
    </citation>
    <scope>NUCLEOTIDE SEQUENCE [LARGE SCALE GENOMIC DNA]</scope>
    <source>
        <strain evidence="3">CpI1-S</strain>
    </source>
</reference>
<sequence>MLYELRRYELFGHNRDALHDRFADHTVPLFDRHGFRQVGYFETVIGDGPDLTYLLAWDGLDERQRAWAEFHRDPEWAEVRRRSTAEHGLLVARTHSSILRPLPFSNLR</sequence>
<dbReference type="PATRIC" id="fig|1502723.3.peg.5876"/>
<evidence type="ECO:0000259" key="1">
    <source>
        <dbReference type="Pfam" id="PF07978"/>
    </source>
</evidence>
<accession>A0A0D8B7U3</accession>
<evidence type="ECO:0000313" key="3">
    <source>
        <dbReference type="Proteomes" id="UP000032545"/>
    </source>
</evidence>
<dbReference type="Pfam" id="PF07978">
    <property type="entry name" value="NIPSNAP"/>
    <property type="match status" value="1"/>
</dbReference>
<protein>
    <recommendedName>
        <fullName evidence="1">NIPSNAP domain-containing protein</fullName>
    </recommendedName>
</protein>
<dbReference type="Gene3D" id="3.30.70.100">
    <property type="match status" value="1"/>
</dbReference>
<reference evidence="3" key="1">
    <citation type="submission" date="2015-02" db="EMBL/GenBank/DDBJ databases">
        <title>Draft Genome of Frankia sp. CpI1-S.</title>
        <authorList>
            <person name="Oshone R.T."/>
            <person name="Ngom M."/>
            <person name="Ghodhbane-Gtari F."/>
            <person name="Gtari M."/>
            <person name="Morris K."/>
            <person name="Thomas K."/>
            <person name="Sen A."/>
            <person name="Tisa L.S."/>
        </authorList>
    </citation>
    <scope>NUCLEOTIDE SEQUENCE [LARGE SCALE GENOMIC DNA]</scope>
    <source>
        <strain evidence="3">CpI1-S</strain>
    </source>
</reference>
<dbReference type="AlphaFoldDB" id="A0A0D8B7U3"/>
<comment type="caution">
    <text evidence="2">The sequence shown here is derived from an EMBL/GenBank/DDBJ whole genome shotgun (WGS) entry which is preliminary data.</text>
</comment>
<dbReference type="InterPro" id="IPR012577">
    <property type="entry name" value="NIPSNAP"/>
</dbReference>
<evidence type="ECO:0000313" key="2">
    <source>
        <dbReference type="EMBL" id="KJE20236.1"/>
    </source>
</evidence>
<keyword evidence="3" id="KW-1185">Reference proteome</keyword>
<proteinExistence type="predicted"/>